<keyword evidence="3" id="KW-1185">Reference proteome</keyword>
<evidence type="ECO:0000256" key="1">
    <source>
        <dbReference type="SAM" id="MobiDB-lite"/>
    </source>
</evidence>
<gene>
    <name evidence="2" type="ORF">INT47_003037</name>
</gene>
<comment type="caution">
    <text evidence="2">The sequence shown here is derived from an EMBL/GenBank/DDBJ whole genome shotgun (WGS) entry which is preliminary data.</text>
</comment>
<evidence type="ECO:0000313" key="2">
    <source>
        <dbReference type="EMBL" id="KAG2198324.1"/>
    </source>
</evidence>
<dbReference type="EMBL" id="JAEPRD010000113">
    <property type="protein sequence ID" value="KAG2198324.1"/>
    <property type="molecule type" value="Genomic_DNA"/>
</dbReference>
<dbReference type="Proteomes" id="UP000603453">
    <property type="component" value="Unassembled WGS sequence"/>
</dbReference>
<dbReference type="AlphaFoldDB" id="A0A8H7V1R6"/>
<reference evidence="2" key="1">
    <citation type="submission" date="2020-12" db="EMBL/GenBank/DDBJ databases">
        <title>Metabolic potential, ecology and presence of endohyphal bacteria is reflected in genomic diversity of Mucoromycotina.</title>
        <authorList>
            <person name="Muszewska A."/>
            <person name="Okrasinska A."/>
            <person name="Steczkiewicz K."/>
            <person name="Drgas O."/>
            <person name="Orlowska M."/>
            <person name="Perlinska-Lenart U."/>
            <person name="Aleksandrzak-Piekarczyk T."/>
            <person name="Szatraj K."/>
            <person name="Zielenkiewicz U."/>
            <person name="Pilsyk S."/>
            <person name="Malc E."/>
            <person name="Mieczkowski P."/>
            <person name="Kruszewska J.S."/>
            <person name="Biernat P."/>
            <person name="Pawlowska J."/>
        </authorList>
    </citation>
    <scope>NUCLEOTIDE SEQUENCE</scope>
    <source>
        <strain evidence="2">WA0000017839</strain>
    </source>
</reference>
<dbReference type="OrthoDB" id="2264459at2759"/>
<evidence type="ECO:0000313" key="3">
    <source>
        <dbReference type="Proteomes" id="UP000603453"/>
    </source>
</evidence>
<proteinExistence type="predicted"/>
<sequence>MKVATQVGFLGLGTHLTENLQMSGVRLRAGVSIVFNNEAKAESIIAAEGWNTLSTSVTNVSRTVRDRLENNDEEHDAAPDEENQVRQPDDDIMLNGINVSDRFKLYRQQSQEKSEQAGFHVDADLHDLAALRNVMLLKDNEYAKSQVSCFGLETLTMLHETLVDKYLNSQITFETKIFDKITSVLRGLSVRTERRKIKQLINDIAKEASDEDDKLIDIITNW</sequence>
<organism evidence="2 3">
    <name type="scientific">Mucor saturninus</name>
    <dbReference type="NCBI Taxonomy" id="64648"/>
    <lineage>
        <taxon>Eukaryota</taxon>
        <taxon>Fungi</taxon>
        <taxon>Fungi incertae sedis</taxon>
        <taxon>Mucoromycota</taxon>
        <taxon>Mucoromycotina</taxon>
        <taxon>Mucoromycetes</taxon>
        <taxon>Mucorales</taxon>
        <taxon>Mucorineae</taxon>
        <taxon>Mucoraceae</taxon>
        <taxon>Mucor</taxon>
    </lineage>
</organism>
<feature type="compositionally biased region" description="Acidic residues" evidence="1">
    <location>
        <begin position="71"/>
        <end position="82"/>
    </location>
</feature>
<accession>A0A8H7V1R6</accession>
<protein>
    <submittedName>
        <fullName evidence="2">Uncharacterized protein</fullName>
    </submittedName>
</protein>
<feature type="region of interest" description="Disordered" evidence="1">
    <location>
        <begin position="68"/>
        <end position="89"/>
    </location>
</feature>
<name>A0A8H7V1R6_9FUNG</name>